<feature type="region of interest" description="Disordered" evidence="1">
    <location>
        <begin position="1"/>
        <end position="23"/>
    </location>
</feature>
<name>A0A1I7U3E5_9PELO</name>
<evidence type="ECO:0000313" key="2">
    <source>
        <dbReference type="Proteomes" id="UP000095282"/>
    </source>
</evidence>
<dbReference type="AlphaFoldDB" id="A0A1I7U3E5"/>
<reference evidence="3" key="1">
    <citation type="submission" date="2016-11" db="UniProtKB">
        <authorList>
            <consortium name="WormBaseParasite"/>
        </authorList>
    </citation>
    <scope>IDENTIFICATION</scope>
</reference>
<dbReference type="STRING" id="1561998.A0A1I7U3E5"/>
<evidence type="ECO:0000313" key="3">
    <source>
        <dbReference type="WBParaSite" id="Csp11.Scaffold629.g14450.t1"/>
    </source>
</evidence>
<dbReference type="Proteomes" id="UP000095282">
    <property type="component" value="Unplaced"/>
</dbReference>
<sequence>MATQSAVTATAVPQGPQSSAATASIVPSQGGLWNTACQFFSSTAPKIGKDGEFSFQFLTSPQRSKPAATVNADNFYMYACGSINMP</sequence>
<evidence type="ECO:0000256" key="1">
    <source>
        <dbReference type="SAM" id="MobiDB-lite"/>
    </source>
</evidence>
<protein>
    <submittedName>
        <fullName evidence="3">Nucleoporin_N domain-containing protein</fullName>
    </submittedName>
</protein>
<organism evidence="2 3">
    <name type="scientific">Caenorhabditis tropicalis</name>
    <dbReference type="NCBI Taxonomy" id="1561998"/>
    <lineage>
        <taxon>Eukaryota</taxon>
        <taxon>Metazoa</taxon>
        <taxon>Ecdysozoa</taxon>
        <taxon>Nematoda</taxon>
        <taxon>Chromadorea</taxon>
        <taxon>Rhabditida</taxon>
        <taxon>Rhabditina</taxon>
        <taxon>Rhabditomorpha</taxon>
        <taxon>Rhabditoidea</taxon>
        <taxon>Rhabditidae</taxon>
        <taxon>Peloderinae</taxon>
        <taxon>Caenorhabditis</taxon>
    </lineage>
</organism>
<dbReference type="WBParaSite" id="Csp11.Scaffold629.g14450.t1">
    <property type="protein sequence ID" value="Csp11.Scaffold629.g14450.t1"/>
    <property type="gene ID" value="Csp11.Scaffold629.g14450"/>
</dbReference>
<accession>A0A1I7U3E5</accession>
<keyword evidence="2" id="KW-1185">Reference proteome</keyword>
<dbReference type="eggNOG" id="ENOG502TIDJ">
    <property type="taxonomic scope" value="Eukaryota"/>
</dbReference>
<proteinExistence type="predicted"/>